<feature type="compositionally biased region" description="Low complexity" evidence="2">
    <location>
        <begin position="131"/>
        <end position="142"/>
    </location>
</feature>
<dbReference type="EMBL" id="UOEJ01000003">
    <property type="protein sequence ID" value="VAV89699.1"/>
    <property type="molecule type" value="Genomic_DNA"/>
</dbReference>
<evidence type="ECO:0000256" key="1">
    <source>
        <dbReference type="ARBA" id="ARBA00009512"/>
    </source>
</evidence>
<feature type="region of interest" description="Disordered" evidence="2">
    <location>
        <begin position="107"/>
        <end position="142"/>
    </location>
</feature>
<organism evidence="3">
    <name type="scientific">hydrothermal vent metagenome</name>
    <dbReference type="NCBI Taxonomy" id="652676"/>
    <lineage>
        <taxon>unclassified sequences</taxon>
        <taxon>metagenomes</taxon>
        <taxon>ecological metagenomes</taxon>
    </lineage>
</organism>
<keyword evidence="3" id="KW-0689">Ribosomal protein</keyword>
<dbReference type="PANTHER" id="PTHR21011">
    <property type="entry name" value="MITOCHONDRIAL 28S RIBOSOMAL PROTEIN S6"/>
    <property type="match status" value="1"/>
</dbReference>
<reference evidence="3" key="1">
    <citation type="submission" date="2018-06" db="EMBL/GenBank/DDBJ databases">
        <authorList>
            <person name="Zhirakovskaya E."/>
        </authorList>
    </citation>
    <scope>NUCLEOTIDE SEQUENCE</scope>
</reference>
<dbReference type="GO" id="GO:0022627">
    <property type="term" value="C:cytosolic small ribosomal subunit"/>
    <property type="evidence" value="ECO:0007669"/>
    <property type="project" value="TreeGrafter"/>
</dbReference>
<dbReference type="InterPro" id="IPR020814">
    <property type="entry name" value="Ribosomal_S6_plastid/chlpt"/>
</dbReference>
<protein>
    <submittedName>
        <fullName evidence="3">SSU ribosomal protein S6p</fullName>
    </submittedName>
</protein>
<dbReference type="GO" id="GO:0003735">
    <property type="term" value="F:structural constituent of ribosome"/>
    <property type="evidence" value="ECO:0007669"/>
    <property type="project" value="InterPro"/>
</dbReference>
<dbReference type="GO" id="GO:0006412">
    <property type="term" value="P:translation"/>
    <property type="evidence" value="ECO:0007669"/>
    <property type="project" value="InterPro"/>
</dbReference>
<dbReference type="HAMAP" id="MF_00360">
    <property type="entry name" value="Ribosomal_bS6"/>
    <property type="match status" value="1"/>
</dbReference>
<dbReference type="InterPro" id="IPR035980">
    <property type="entry name" value="Ribosomal_bS6_sf"/>
</dbReference>
<accession>A0A3B0RCK3</accession>
<dbReference type="Pfam" id="PF01250">
    <property type="entry name" value="Ribosomal_S6"/>
    <property type="match status" value="1"/>
</dbReference>
<dbReference type="AlphaFoldDB" id="A0A3B0RCK3"/>
<gene>
    <name evidence="3" type="ORF">MNBD_ALPHA01-203</name>
</gene>
<dbReference type="InterPro" id="IPR014717">
    <property type="entry name" value="Transl_elong_EF1B/ribsomal_bS6"/>
</dbReference>
<dbReference type="NCBIfam" id="TIGR00166">
    <property type="entry name" value="S6"/>
    <property type="match status" value="1"/>
</dbReference>
<evidence type="ECO:0000256" key="2">
    <source>
        <dbReference type="SAM" id="MobiDB-lite"/>
    </source>
</evidence>
<proteinExistence type="inferred from homology"/>
<dbReference type="PANTHER" id="PTHR21011:SF1">
    <property type="entry name" value="SMALL RIBOSOMAL SUBUNIT PROTEIN BS6M"/>
    <property type="match status" value="1"/>
</dbReference>
<dbReference type="SUPFAM" id="SSF54995">
    <property type="entry name" value="Ribosomal protein S6"/>
    <property type="match status" value="1"/>
</dbReference>
<feature type="compositionally biased region" description="Basic and acidic residues" evidence="2">
    <location>
        <begin position="107"/>
        <end position="130"/>
    </location>
</feature>
<comment type="similarity">
    <text evidence="1">Belongs to the bacterial ribosomal protein bS6 family.</text>
</comment>
<evidence type="ECO:0000313" key="3">
    <source>
        <dbReference type="EMBL" id="VAV89699.1"/>
    </source>
</evidence>
<dbReference type="GO" id="GO:0070181">
    <property type="term" value="F:small ribosomal subunit rRNA binding"/>
    <property type="evidence" value="ECO:0007669"/>
    <property type="project" value="TreeGrafter"/>
</dbReference>
<dbReference type="CDD" id="cd00473">
    <property type="entry name" value="bS6"/>
    <property type="match status" value="1"/>
</dbReference>
<keyword evidence="3" id="KW-0687">Ribonucleoprotein</keyword>
<name>A0A3B0RCK3_9ZZZZ</name>
<dbReference type="Gene3D" id="3.30.70.60">
    <property type="match status" value="1"/>
</dbReference>
<sequence length="142" mass="16328">MAFYEHIFIARQDIQPQQVEAITTELTKIVEDNGGKVTKTEQWGLRSLAYRIKKYKKGHYVLLNIDGSADAVSELERNERLHEDVIRFMTIRIEELEAGDSVVLRSRDREGRPSRFENRDSRPPRFENKKPSGAPKAAAATE</sequence>
<dbReference type="InterPro" id="IPR000529">
    <property type="entry name" value="Ribosomal_bS6"/>
</dbReference>